<name>A0A9W7B917_9STRA</name>
<dbReference type="AlphaFoldDB" id="A0A9W7B917"/>
<proteinExistence type="predicted"/>
<feature type="region of interest" description="Disordered" evidence="1">
    <location>
        <begin position="79"/>
        <end position="102"/>
    </location>
</feature>
<keyword evidence="3" id="KW-1185">Reference proteome</keyword>
<evidence type="ECO:0000313" key="2">
    <source>
        <dbReference type="EMBL" id="GMH86504.1"/>
    </source>
</evidence>
<sequence>MAPRYGSCHGGDFDDSSRCLASKCTSVEDRPLNDEKAHVGVVMGAEEEEVEPFVRYARYSFACLDALLGYDSDEGNGNVVASAAPAKKKKAGPSGGEGKKEGEVPVEIPAALLFMRYLKNL</sequence>
<evidence type="ECO:0000256" key="1">
    <source>
        <dbReference type="SAM" id="MobiDB-lite"/>
    </source>
</evidence>
<accession>A0A9W7B917</accession>
<comment type="caution">
    <text evidence="2">The sequence shown here is derived from an EMBL/GenBank/DDBJ whole genome shotgun (WGS) entry which is preliminary data.</text>
</comment>
<dbReference type="EMBL" id="BRXY01000316">
    <property type="protein sequence ID" value="GMH86504.1"/>
    <property type="molecule type" value="Genomic_DNA"/>
</dbReference>
<protein>
    <submittedName>
        <fullName evidence="2">Uncharacterized protein</fullName>
    </submittedName>
</protein>
<organism evidence="2 3">
    <name type="scientific">Triparma strigata</name>
    <dbReference type="NCBI Taxonomy" id="1606541"/>
    <lineage>
        <taxon>Eukaryota</taxon>
        <taxon>Sar</taxon>
        <taxon>Stramenopiles</taxon>
        <taxon>Ochrophyta</taxon>
        <taxon>Bolidophyceae</taxon>
        <taxon>Parmales</taxon>
        <taxon>Triparmaceae</taxon>
        <taxon>Triparma</taxon>
    </lineage>
</organism>
<dbReference type="Proteomes" id="UP001165085">
    <property type="component" value="Unassembled WGS sequence"/>
</dbReference>
<gene>
    <name evidence="2" type="ORF">TrST_g3738</name>
</gene>
<evidence type="ECO:0000313" key="3">
    <source>
        <dbReference type="Proteomes" id="UP001165085"/>
    </source>
</evidence>
<reference evidence="3" key="1">
    <citation type="journal article" date="2023" name="Commun. Biol.">
        <title>Genome analysis of Parmales, the sister group of diatoms, reveals the evolutionary specialization of diatoms from phago-mixotrophs to photoautotrophs.</title>
        <authorList>
            <person name="Ban H."/>
            <person name="Sato S."/>
            <person name="Yoshikawa S."/>
            <person name="Yamada K."/>
            <person name="Nakamura Y."/>
            <person name="Ichinomiya M."/>
            <person name="Sato N."/>
            <person name="Blanc-Mathieu R."/>
            <person name="Endo H."/>
            <person name="Kuwata A."/>
            <person name="Ogata H."/>
        </authorList>
    </citation>
    <scope>NUCLEOTIDE SEQUENCE [LARGE SCALE GENOMIC DNA]</scope>
    <source>
        <strain evidence="3">NIES 3701</strain>
    </source>
</reference>